<feature type="transmembrane region" description="Helical" evidence="7">
    <location>
        <begin position="611"/>
        <end position="636"/>
    </location>
</feature>
<dbReference type="Pfam" id="PF00662">
    <property type="entry name" value="Proton_antipo_N"/>
    <property type="match status" value="1"/>
</dbReference>
<feature type="transmembrane region" description="Helical" evidence="7">
    <location>
        <begin position="462"/>
        <end position="485"/>
    </location>
</feature>
<feature type="transmembrane region" description="Helical" evidence="7">
    <location>
        <begin position="363"/>
        <end position="388"/>
    </location>
</feature>
<feature type="transmembrane region" description="Helical" evidence="7">
    <location>
        <begin position="296"/>
        <end position="314"/>
    </location>
</feature>
<gene>
    <name evidence="10" type="ORF">THTE_1684</name>
</gene>
<dbReference type="NCBIfam" id="TIGR01974">
    <property type="entry name" value="NDH_I_L"/>
    <property type="match status" value="1"/>
</dbReference>
<accession>A0A286REA5</accession>
<evidence type="ECO:0000256" key="4">
    <source>
        <dbReference type="ARBA" id="ARBA00023136"/>
    </source>
</evidence>
<feature type="transmembrane region" description="Helical" evidence="7">
    <location>
        <begin position="92"/>
        <end position="114"/>
    </location>
</feature>
<evidence type="ECO:0000313" key="11">
    <source>
        <dbReference type="Proteomes" id="UP000215086"/>
    </source>
</evidence>
<feature type="region of interest" description="Disordered" evidence="6">
    <location>
        <begin position="257"/>
        <end position="290"/>
    </location>
</feature>
<dbReference type="GO" id="GO:0003954">
    <property type="term" value="F:NADH dehydrogenase activity"/>
    <property type="evidence" value="ECO:0007669"/>
    <property type="project" value="TreeGrafter"/>
</dbReference>
<dbReference type="AlphaFoldDB" id="A0A286REA5"/>
<dbReference type="InterPro" id="IPR018393">
    <property type="entry name" value="NADHpl_OxRdtase_5_subgr"/>
</dbReference>
<evidence type="ECO:0000256" key="2">
    <source>
        <dbReference type="ARBA" id="ARBA00022692"/>
    </source>
</evidence>
<dbReference type="PANTHER" id="PTHR42829">
    <property type="entry name" value="NADH-UBIQUINONE OXIDOREDUCTASE CHAIN 5"/>
    <property type="match status" value="1"/>
</dbReference>
<dbReference type="EMBL" id="CP018477">
    <property type="protein sequence ID" value="ASV74286.1"/>
    <property type="molecule type" value="Genomic_DNA"/>
</dbReference>
<dbReference type="Gene3D" id="1.20.5.2700">
    <property type="match status" value="2"/>
</dbReference>
<dbReference type="InterPro" id="IPR001516">
    <property type="entry name" value="Proton_antipo_N"/>
</dbReference>
<feature type="transmembrane region" description="Helical" evidence="7">
    <location>
        <begin position="505"/>
        <end position="528"/>
    </location>
</feature>
<keyword evidence="10" id="KW-0830">Ubiquinone</keyword>
<feature type="transmembrane region" description="Helical" evidence="7">
    <location>
        <begin position="742"/>
        <end position="764"/>
    </location>
</feature>
<feature type="transmembrane region" description="Helical" evidence="7">
    <location>
        <begin position="549"/>
        <end position="567"/>
    </location>
</feature>
<feature type="transmembrane region" description="Helical" evidence="7">
    <location>
        <begin position="6"/>
        <end position="27"/>
    </location>
</feature>
<evidence type="ECO:0000256" key="3">
    <source>
        <dbReference type="ARBA" id="ARBA00022989"/>
    </source>
</evidence>
<dbReference type="GO" id="GO:0042773">
    <property type="term" value="P:ATP synthesis coupled electron transport"/>
    <property type="evidence" value="ECO:0007669"/>
    <property type="project" value="InterPro"/>
</dbReference>
<dbReference type="Pfam" id="PF00361">
    <property type="entry name" value="Proton_antipo_M"/>
    <property type="match status" value="2"/>
</dbReference>
<feature type="transmembrane region" description="Helical" evidence="7">
    <location>
        <begin position="400"/>
        <end position="417"/>
    </location>
</feature>
<feature type="compositionally biased region" description="Polar residues" evidence="6">
    <location>
        <begin position="257"/>
        <end position="272"/>
    </location>
</feature>
<protein>
    <submittedName>
        <fullName evidence="10">NADH-ubiquinone oxidoreductase chain L</fullName>
    </submittedName>
</protein>
<feature type="transmembrane region" description="Helical" evidence="7">
    <location>
        <begin position="39"/>
        <end position="61"/>
    </location>
</feature>
<name>A0A286REA5_9BACT</name>
<dbReference type="GO" id="GO:0016020">
    <property type="term" value="C:membrane"/>
    <property type="evidence" value="ECO:0007669"/>
    <property type="project" value="UniProtKB-SubCell"/>
</dbReference>
<dbReference type="RefSeq" id="WP_095414651.1">
    <property type="nucleotide sequence ID" value="NZ_CP018477.1"/>
</dbReference>
<dbReference type="OrthoDB" id="9807568at2"/>
<evidence type="ECO:0000259" key="8">
    <source>
        <dbReference type="Pfam" id="PF00361"/>
    </source>
</evidence>
<dbReference type="PANTHER" id="PTHR42829:SF2">
    <property type="entry name" value="NADH-UBIQUINONE OXIDOREDUCTASE CHAIN 5"/>
    <property type="match status" value="1"/>
</dbReference>
<feature type="transmembrane region" description="Helical" evidence="7">
    <location>
        <begin position="335"/>
        <end position="357"/>
    </location>
</feature>
<dbReference type="InterPro" id="IPR003945">
    <property type="entry name" value="NU5C-like"/>
</dbReference>
<evidence type="ECO:0000256" key="1">
    <source>
        <dbReference type="ARBA" id="ARBA00004127"/>
    </source>
</evidence>
<evidence type="ECO:0000256" key="7">
    <source>
        <dbReference type="SAM" id="Phobius"/>
    </source>
</evidence>
<feature type="transmembrane region" description="Helical" evidence="7">
    <location>
        <begin position="151"/>
        <end position="168"/>
    </location>
</feature>
<keyword evidence="4 7" id="KW-0472">Membrane</keyword>
<dbReference type="Proteomes" id="UP000215086">
    <property type="component" value="Chromosome"/>
</dbReference>
<organism evidence="10 11">
    <name type="scientific">Thermogutta terrifontis</name>
    <dbReference type="NCBI Taxonomy" id="1331910"/>
    <lineage>
        <taxon>Bacteria</taxon>
        <taxon>Pseudomonadati</taxon>
        <taxon>Planctomycetota</taxon>
        <taxon>Planctomycetia</taxon>
        <taxon>Pirellulales</taxon>
        <taxon>Thermoguttaceae</taxon>
        <taxon>Thermogutta</taxon>
    </lineage>
</organism>
<keyword evidence="3 7" id="KW-1133">Transmembrane helix</keyword>
<evidence type="ECO:0000256" key="6">
    <source>
        <dbReference type="SAM" id="MobiDB-lite"/>
    </source>
</evidence>
<proteinExistence type="predicted"/>
<feature type="domain" description="NADH:quinone oxidoreductase/Mrp antiporter transmembrane" evidence="8">
    <location>
        <begin position="168"/>
        <end position="233"/>
    </location>
</feature>
<evidence type="ECO:0000259" key="9">
    <source>
        <dbReference type="Pfam" id="PF00662"/>
    </source>
</evidence>
<dbReference type="InterPro" id="IPR001750">
    <property type="entry name" value="ND/Mrp_TM"/>
</dbReference>
<dbReference type="NCBIfam" id="NF005141">
    <property type="entry name" value="PRK06590.1"/>
    <property type="match status" value="1"/>
</dbReference>
<feature type="domain" description="NADH:quinone oxidoreductase/Mrp antiporter transmembrane" evidence="8">
    <location>
        <begin position="299"/>
        <end position="497"/>
    </location>
</feature>
<dbReference type="KEGG" id="ttf:THTE_1684"/>
<reference evidence="10 11" key="1">
    <citation type="journal article" name="Front. Microbiol.">
        <title>Sugar Metabolism of the First Thermophilic Planctomycete Thermogutta terrifontis: Comparative Genomic and Transcriptomic Approaches.</title>
        <authorList>
            <person name="Elcheninov A.G."/>
            <person name="Menzel P."/>
            <person name="Gudbergsdottir S.R."/>
            <person name="Slesarev A.I."/>
            <person name="Kadnikov V.V."/>
            <person name="Krogh A."/>
            <person name="Bonch-Osmolovskaya E.A."/>
            <person name="Peng X."/>
            <person name="Kublanov I.V."/>
        </authorList>
    </citation>
    <scope>NUCLEOTIDE SEQUENCE [LARGE SCALE GENOMIC DNA]</scope>
    <source>
        <strain evidence="10 11">R1</strain>
    </source>
</reference>
<dbReference type="GO" id="GO:0008137">
    <property type="term" value="F:NADH dehydrogenase (ubiquinone) activity"/>
    <property type="evidence" value="ECO:0007669"/>
    <property type="project" value="InterPro"/>
</dbReference>
<dbReference type="GO" id="GO:0015990">
    <property type="term" value="P:electron transport coupled proton transport"/>
    <property type="evidence" value="ECO:0007669"/>
    <property type="project" value="TreeGrafter"/>
</dbReference>
<evidence type="ECO:0000256" key="5">
    <source>
        <dbReference type="RuleBase" id="RU000320"/>
    </source>
</evidence>
<feature type="compositionally biased region" description="Polar residues" evidence="6">
    <location>
        <begin position="281"/>
        <end position="290"/>
    </location>
</feature>
<dbReference type="GO" id="GO:0012505">
    <property type="term" value="C:endomembrane system"/>
    <property type="evidence" value="ECO:0007669"/>
    <property type="project" value="UniProtKB-SubCell"/>
</dbReference>
<sequence length="771" mass="84090">MEAILPQLLLAAWLLPLLSFVLILLAGTRMGKGGRGAGYLATAAIGVSCLLSIIALVGWLVHHPLGGHGGHSEILTGEWYTLAQFELLRFSVGYYVDSLTLGMFVMVTFIAFWIHIYSFGYMHEELHDVRDPLVTAADGGNLIRPGRFHRFYQYLSLFCFSMLGLVVANNLFMVFAFWELVGICSYFLIGFYVERPSATLAGNKAFIVNRVGDFGMIVGLATFLFACGTLHYATPQTASQHHQGLFAIVKEATSEYQGKSNGAPSHEGSSTIPGRGKVGDNSGSAITNKSQKNDKLTPVLLTLAGLALFCGCIGKSAQFPLHVWLPDAMEGPTPVSALIHAATMVAAGVYLVARIYPLLTAEALLVVALVGTVTLFLAATMAVAATDIKRVLAYSTISQLGYMMLGLGVGGWVAGLFHLFTHAFFKALLFLGAGSVIHACGTNEMPSMGGLGRKMPWTAATMLVGCLAISGAGIPLLIGLSGYYSKDAILAQTFLFHRTNPLFGWMFYVALGVAGITAFYMFRLWFLVFWGEPRDEQVAHHVHESPRTMVAALVVLAVLSVISGWSVPGTSWGITSLLEQSRVTPATEMGTLQTVTALRIPEEHASHEPTIHAWVSGLAFLAALLGFAIATLFYAIRWLDPEDVRQQFKGIWELLVHRWYFDQIYEAVFVRNVLRLAAIAAWIDRNIIDWLADHAALAVRGLSQWDDWIDRTFVDGAVNALAAGIYDIGIRLRRWQVGRIRVYIMWIVIGIVALFIIGTIYLGIGANISRG</sequence>
<feature type="domain" description="NADH-Ubiquinone oxidoreductase (complex I) chain 5 N-terminal" evidence="9">
    <location>
        <begin position="87"/>
        <end position="125"/>
    </location>
</feature>
<evidence type="ECO:0000313" key="10">
    <source>
        <dbReference type="EMBL" id="ASV74286.1"/>
    </source>
</evidence>
<feature type="transmembrane region" description="Helical" evidence="7">
    <location>
        <begin position="214"/>
        <end position="233"/>
    </location>
</feature>
<keyword evidence="11" id="KW-1185">Reference proteome</keyword>
<comment type="subcellular location">
    <subcellularLocation>
        <location evidence="1">Endomembrane system</location>
        <topology evidence="1">Multi-pass membrane protein</topology>
    </subcellularLocation>
    <subcellularLocation>
        <location evidence="5">Membrane</location>
        <topology evidence="5">Multi-pass membrane protein</topology>
    </subcellularLocation>
</comment>
<keyword evidence="2 5" id="KW-0812">Transmembrane</keyword>